<feature type="compositionally biased region" description="Basic and acidic residues" evidence="9">
    <location>
        <begin position="228"/>
        <end position="241"/>
    </location>
</feature>
<dbReference type="GO" id="GO:0005634">
    <property type="term" value="C:nucleus"/>
    <property type="evidence" value="ECO:0007669"/>
    <property type="project" value="UniProtKB-SubCell"/>
</dbReference>
<keyword evidence="7" id="KW-0539">Nucleus</keyword>
<evidence type="ECO:0000256" key="4">
    <source>
        <dbReference type="ARBA" id="ARBA00023125"/>
    </source>
</evidence>
<comment type="subcellular location">
    <subcellularLocation>
        <location evidence="1">Nucleus</location>
    </subcellularLocation>
</comment>
<dbReference type="PANTHER" id="PTHR31194">
    <property type="entry name" value="SHN SHINE , DNA BINDING / TRANSCRIPTION FACTOR"/>
    <property type="match status" value="1"/>
</dbReference>
<dbReference type="InterPro" id="IPR050913">
    <property type="entry name" value="AP2/ERF_ERF"/>
</dbReference>
<evidence type="ECO:0000256" key="9">
    <source>
        <dbReference type="SAM" id="MobiDB-lite"/>
    </source>
</evidence>
<comment type="caution">
    <text evidence="11">The sequence shown here is derived from an EMBL/GenBank/DDBJ whole genome shotgun (WGS) entry which is preliminary data.</text>
</comment>
<dbReference type="SUPFAM" id="SSF54171">
    <property type="entry name" value="DNA-binding domain"/>
    <property type="match status" value="1"/>
</dbReference>
<dbReference type="InterPro" id="IPR016177">
    <property type="entry name" value="DNA-bd_dom_sf"/>
</dbReference>
<gene>
    <name evidence="11" type="ORF">SLEP1_g3349</name>
</gene>
<dbReference type="GO" id="GO:0003700">
    <property type="term" value="F:DNA-binding transcription factor activity"/>
    <property type="evidence" value="ECO:0007669"/>
    <property type="project" value="InterPro"/>
</dbReference>
<dbReference type="Pfam" id="PF00847">
    <property type="entry name" value="AP2"/>
    <property type="match status" value="1"/>
</dbReference>
<dbReference type="PROSITE" id="PS51032">
    <property type="entry name" value="AP2_ERF"/>
    <property type="match status" value="1"/>
</dbReference>
<dbReference type="Proteomes" id="UP001054252">
    <property type="component" value="Unassembled WGS sequence"/>
</dbReference>
<dbReference type="CDD" id="cd00018">
    <property type="entry name" value="AP2"/>
    <property type="match status" value="1"/>
</dbReference>
<keyword evidence="6" id="KW-0804">Transcription</keyword>
<proteinExistence type="inferred from homology"/>
<evidence type="ECO:0000256" key="7">
    <source>
        <dbReference type="ARBA" id="ARBA00023242"/>
    </source>
</evidence>
<dbReference type="InterPro" id="IPR036955">
    <property type="entry name" value="AP2/ERF_dom_sf"/>
</dbReference>
<dbReference type="InterPro" id="IPR001471">
    <property type="entry name" value="AP2/ERF_dom"/>
</dbReference>
<sequence length="345" mass="38625">MDQSILCPIKYTEHRNVTKKFTRPVVKNKRVSDERSHSLDGPRVVRISVTDPDATDSSSDEEGEFYFRQRVKRYVSEINIEDSSKSGIGVSVNKKRTATAVADVSDIGRPVKLSLQTKGKKFRGVRQRPWGKWAAEIRDPARRVRLWLGTYDTAEEAAIVYDNAAIKLRGPDALTNFATPPARETVDEKPRINMASVSGYDSGDESHNLSSPTSVLNFRTNSSEETAEPEKPSKEHEEESKPVPMFSQDCQGEQTSLPDDCGDYLPMDLPFLDEVFNIPIPGFSPFDDSSEIWPESSVLSEEFSDVLPNLPQEFSSLCSSSSMCQVDDHFQDIDDLFFSDPLVAL</sequence>
<dbReference type="PRINTS" id="PR00367">
    <property type="entry name" value="ETHRSPELEMNT"/>
</dbReference>
<evidence type="ECO:0000256" key="5">
    <source>
        <dbReference type="ARBA" id="ARBA00023159"/>
    </source>
</evidence>
<comment type="similarity">
    <text evidence="8">Belongs to the AP2/ERF transcription factor family. ERF subfamily.</text>
</comment>
<feature type="region of interest" description="Disordered" evidence="9">
    <location>
        <begin position="178"/>
        <end position="255"/>
    </location>
</feature>
<evidence type="ECO:0000313" key="11">
    <source>
        <dbReference type="EMBL" id="GKU89178.1"/>
    </source>
</evidence>
<dbReference type="SMART" id="SM00380">
    <property type="entry name" value="AP2"/>
    <property type="match status" value="1"/>
</dbReference>
<keyword evidence="2" id="KW-0936">Ethylene signaling pathway</keyword>
<feature type="compositionally biased region" description="Polar residues" evidence="9">
    <location>
        <begin position="208"/>
        <end position="224"/>
    </location>
</feature>
<dbReference type="GO" id="GO:0003677">
    <property type="term" value="F:DNA binding"/>
    <property type="evidence" value="ECO:0007669"/>
    <property type="project" value="UniProtKB-KW"/>
</dbReference>
<organism evidence="11 12">
    <name type="scientific">Rubroshorea leprosula</name>
    <dbReference type="NCBI Taxonomy" id="152421"/>
    <lineage>
        <taxon>Eukaryota</taxon>
        <taxon>Viridiplantae</taxon>
        <taxon>Streptophyta</taxon>
        <taxon>Embryophyta</taxon>
        <taxon>Tracheophyta</taxon>
        <taxon>Spermatophyta</taxon>
        <taxon>Magnoliopsida</taxon>
        <taxon>eudicotyledons</taxon>
        <taxon>Gunneridae</taxon>
        <taxon>Pentapetalae</taxon>
        <taxon>rosids</taxon>
        <taxon>malvids</taxon>
        <taxon>Malvales</taxon>
        <taxon>Dipterocarpaceae</taxon>
        <taxon>Rubroshorea</taxon>
    </lineage>
</organism>
<keyword evidence="3" id="KW-0805">Transcription regulation</keyword>
<protein>
    <recommendedName>
        <fullName evidence="10">AP2/ERF domain-containing protein</fullName>
    </recommendedName>
</protein>
<dbReference type="GO" id="GO:0009873">
    <property type="term" value="P:ethylene-activated signaling pathway"/>
    <property type="evidence" value="ECO:0007669"/>
    <property type="project" value="UniProtKB-KW"/>
</dbReference>
<evidence type="ECO:0000256" key="1">
    <source>
        <dbReference type="ARBA" id="ARBA00004123"/>
    </source>
</evidence>
<dbReference type="Gene3D" id="3.30.730.10">
    <property type="entry name" value="AP2/ERF domain"/>
    <property type="match status" value="1"/>
</dbReference>
<evidence type="ECO:0000256" key="2">
    <source>
        <dbReference type="ARBA" id="ARBA00022745"/>
    </source>
</evidence>
<accession>A0AAV5HKJ7</accession>
<evidence type="ECO:0000256" key="3">
    <source>
        <dbReference type="ARBA" id="ARBA00023015"/>
    </source>
</evidence>
<name>A0AAV5HKJ7_9ROSI</name>
<dbReference type="PANTHER" id="PTHR31194:SF202">
    <property type="entry name" value="ETHYLENE-RESPONSIVE TRANSCRIPTION FACTOR ERF070"/>
    <property type="match status" value="1"/>
</dbReference>
<dbReference type="FunFam" id="3.30.730.10:FF:000001">
    <property type="entry name" value="Ethylene-responsive transcription factor 2"/>
    <property type="match status" value="1"/>
</dbReference>
<reference evidence="11 12" key="1">
    <citation type="journal article" date="2021" name="Commun. Biol.">
        <title>The genome of Shorea leprosula (Dipterocarpaceae) highlights the ecological relevance of drought in aseasonal tropical rainforests.</title>
        <authorList>
            <person name="Ng K.K.S."/>
            <person name="Kobayashi M.J."/>
            <person name="Fawcett J.A."/>
            <person name="Hatakeyama M."/>
            <person name="Paape T."/>
            <person name="Ng C.H."/>
            <person name="Ang C.C."/>
            <person name="Tnah L.H."/>
            <person name="Lee C.T."/>
            <person name="Nishiyama T."/>
            <person name="Sese J."/>
            <person name="O'Brien M.J."/>
            <person name="Copetti D."/>
            <person name="Mohd Noor M.I."/>
            <person name="Ong R.C."/>
            <person name="Putra M."/>
            <person name="Sireger I.Z."/>
            <person name="Indrioko S."/>
            <person name="Kosugi Y."/>
            <person name="Izuno A."/>
            <person name="Isagi Y."/>
            <person name="Lee S.L."/>
            <person name="Shimizu K.K."/>
        </authorList>
    </citation>
    <scope>NUCLEOTIDE SEQUENCE [LARGE SCALE GENOMIC DNA]</scope>
    <source>
        <strain evidence="11">214</strain>
    </source>
</reference>
<evidence type="ECO:0000259" key="10">
    <source>
        <dbReference type="PROSITE" id="PS51032"/>
    </source>
</evidence>
<keyword evidence="4" id="KW-0238">DNA-binding</keyword>
<dbReference type="AlphaFoldDB" id="A0AAV5HKJ7"/>
<feature type="domain" description="AP2/ERF" evidence="10">
    <location>
        <begin position="121"/>
        <end position="178"/>
    </location>
</feature>
<keyword evidence="5" id="KW-0010">Activator</keyword>
<dbReference type="EMBL" id="BPVZ01000003">
    <property type="protein sequence ID" value="GKU89178.1"/>
    <property type="molecule type" value="Genomic_DNA"/>
</dbReference>
<keyword evidence="12" id="KW-1185">Reference proteome</keyword>
<evidence type="ECO:0000256" key="8">
    <source>
        <dbReference type="ARBA" id="ARBA00024343"/>
    </source>
</evidence>
<evidence type="ECO:0000313" key="12">
    <source>
        <dbReference type="Proteomes" id="UP001054252"/>
    </source>
</evidence>
<evidence type="ECO:0000256" key="6">
    <source>
        <dbReference type="ARBA" id="ARBA00023163"/>
    </source>
</evidence>